<dbReference type="EMBL" id="CAJVPZ010002444">
    <property type="protein sequence ID" value="CAG8513023.1"/>
    <property type="molecule type" value="Genomic_DNA"/>
</dbReference>
<evidence type="ECO:0000313" key="2">
    <source>
        <dbReference type="Proteomes" id="UP000789396"/>
    </source>
</evidence>
<accession>A0A9N9F627</accession>
<protein>
    <submittedName>
        <fullName evidence="1">2244_t:CDS:1</fullName>
    </submittedName>
</protein>
<proteinExistence type="predicted"/>
<organism evidence="1 2">
    <name type="scientific">Racocetra fulgida</name>
    <dbReference type="NCBI Taxonomy" id="60492"/>
    <lineage>
        <taxon>Eukaryota</taxon>
        <taxon>Fungi</taxon>
        <taxon>Fungi incertae sedis</taxon>
        <taxon>Mucoromycota</taxon>
        <taxon>Glomeromycotina</taxon>
        <taxon>Glomeromycetes</taxon>
        <taxon>Diversisporales</taxon>
        <taxon>Gigasporaceae</taxon>
        <taxon>Racocetra</taxon>
    </lineage>
</organism>
<dbReference type="OrthoDB" id="2367247at2759"/>
<sequence length="141" mass="15840">MTKVKGKPAKKDKLNNEKAIVEVISVQDISDYIANTIADLKNHSKLSFAFGIHFDEVILNTVDTDIKAIVILLIDEIESGDEYNWTVTTAPNLLAHYYTIGFITSLLSASHYTKVHCDATYRTAKGRFELYRIVDNIEGTD</sequence>
<name>A0A9N9F627_9GLOM</name>
<gene>
    <name evidence="1" type="ORF">RFULGI_LOCUS2988</name>
</gene>
<evidence type="ECO:0000313" key="1">
    <source>
        <dbReference type="EMBL" id="CAG8513023.1"/>
    </source>
</evidence>
<dbReference type="Proteomes" id="UP000789396">
    <property type="component" value="Unassembled WGS sequence"/>
</dbReference>
<reference evidence="1" key="1">
    <citation type="submission" date="2021-06" db="EMBL/GenBank/DDBJ databases">
        <authorList>
            <person name="Kallberg Y."/>
            <person name="Tangrot J."/>
            <person name="Rosling A."/>
        </authorList>
    </citation>
    <scope>NUCLEOTIDE SEQUENCE</scope>
    <source>
        <strain evidence="1">IN212</strain>
    </source>
</reference>
<dbReference type="AlphaFoldDB" id="A0A9N9F627"/>
<comment type="caution">
    <text evidence="1">The sequence shown here is derived from an EMBL/GenBank/DDBJ whole genome shotgun (WGS) entry which is preliminary data.</text>
</comment>
<keyword evidence="2" id="KW-1185">Reference proteome</keyword>